<accession>A0A434AYL5</accession>
<reference evidence="8 9" key="1">
    <citation type="submission" date="2018-11" db="EMBL/GenBank/DDBJ databases">
        <title>Parancylomarina longa gen. nov., sp. nov., isolated from sediments of southern Okinawa.</title>
        <authorList>
            <person name="Fu T."/>
        </authorList>
    </citation>
    <scope>NUCLEOTIDE SEQUENCE [LARGE SCALE GENOMIC DNA]</scope>
    <source>
        <strain evidence="8 9">T3-2 S1-C</strain>
    </source>
</reference>
<evidence type="ECO:0000256" key="4">
    <source>
        <dbReference type="ARBA" id="ARBA00023136"/>
    </source>
</evidence>
<evidence type="ECO:0000256" key="1">
    <source>
        <dbReference type="ARBA" id="ARBA00004442"/>
    </source>
</evidence>
<comment type="caution">
    <text evidence="8">The sequence shown here is derived from an EMBL/GenBank/DDBJ whole genome shotgun (WGS) entry which is preliminary data.</text>
</comment>
<proteinExistence type="inferred from homology"/>
<dbReference type="EMBL" id="RJJX01000002">
    <property type="protein sequence ID" value="RUT79662.1"/>
    <property type="molecule type" value="Genomic_DNA"/>
</dbReference>
<protein>
    <submittedName>
        <fullName evidence="8">RagB/SusD family nutrient uptake outer membrane protein</fullName>
    </submittedName>
</protein>
<dbReference type="Gene3D" id="1.10.3780.10">
    <property type="entry name" value="SusD-like"/>
    <property type="match status" value="1"/>
</dbReference>
<feature type="chain" id="PRO_5019264875" evidence="6">
    <location>
        <begin position="23"/>
        <end position="540"/>
    </location>
</feature>
<feature type="signal peptide" evidence="6">
    <location>
        <begin position="1"/>
        <end position="22"/>
    </location>
</feature>
<evidence type="ECO:0000256" key="3">
    <source>
        <dbReference type="ARBA" id="ARBA00022729"/>
    </source>
</evidence>
<evidence type="ECO:0000256" key="5">
    <source>
        <dbReference type="ARBA" id="ARBA00023237"/>
    </source>
</evidence>
<evidence type="ECO:0000256" key="2">
    <source>
        <dbReference type="ARBA" id="ARBA00006275"/>
    </source>
</evidence>
<dbReference type="Gene3D" id="1.25.40.10">
    <property type="entry name" value="Tetratricopeptide repeat domain"/>
    <property type="match status" value="1"/>
</dbReference>
<keyword evidence="9" id="KW-1185">Reference proteome</keyword>
<dbReference type="Pfam" id="PF07980">
    <property type="entry name" value="SusD_RagB"/>
    <property type="match status" value="1"/>
</dbReference>
<dbReference type="InterPro" id="IPR011990">
    <property type="entry name" value="TPR-like_helical_dom_sf"/>
</dbReference>
<evidence type="ECO:0000313" key="9">
    <source>
        <dbReference type="Proteomes" id="UP000282985"/>
    </source>
</evidence>
<name>A0A434AYL5_9BACT</name>
<comment type="subcellular location">
    <subcellularLocation>
        <location evidence="1">Cell outer membrane</location>
    </subcellularLocation>
</comment>
<keyword evidence="3 6" id="KW-0732">Signal</keyword>
<dbReference type="GO" id="GO:0009279">
    <property type="term" value="C:cell outer membrane"/>
    <property type="evidence" value="ECO:0007669"/>
    <property type="project" value="UniProtKB-SubCell"/>
</dbReference>
<gene>
    <name evidence="8" type="ORF">DLK05_02960</name>
</gene>
<dbReference type="Proteomes" id="UP000282985">
    <property type="component" value="Unassembled WGS sequence"/>
</dbReference>
<keyword evidence="4" id="KW-0472">Membrane</keyword>
<dbReference type="PROSITE" id="PS51257">
    <property type="entry name" value="PROKAR_LIPOPROTEIN"/>
    <property type="match status" value="1"/>
</dbReference>
<evidence type="ECO:0000256" key="6">
    <source>
        <dbReference type="SAM" id="SignalP"/>
    </source>
</evidence>
<evidence type="ECO:0000313" key="8">
    <source>
        <dbReference type="EMBL" id="RUT79662.1"/>
    </source>
</evidence>
<dbReference type="CDD" id="cd08977">
    <property type="entry name" value="SusD"/>
    <property type="match status" value="1"/>
</dbReference>
<dbReference type="InterPro" id="IPR012944">
    <property type="entry name" value="SusD_RagB_dom"/>
</dbReference>
<dbReference type="AlphaFoldDB" id="A0A434AYL5"/>
<sequence>MKRLKFYMIFVLAAILSFSACTNDLEVQPIDPNEATATNVFKDEASYKEALAKIYATYAISGQVGGGGGAPDIQGIDENFGNYLRQYWGLQELPTDEAIMAWDDATIKNFHWQTWAPNDVFIAALYSRIFYTVTTANEFIRTTNAAIANASGTFKTELENYQAEARFLRAFSYWHAIDMFGNVPFVTEDDLPGAFSPERISRADLFTYVEKELIDLSTKLAEPKTNEYGRVDRVSAWMLLAKLYQNSTVYTGVDRNTDALTYLNKVINEGGYTFDPNYKRMFSADNDTSPEIIFPITFDGLNTQQYGGMTFVLHASNGGGMPLNGIDGGWGGIRTIKELVSKFNITESDFSAAAPEFVGADTRGMFYFNPDNWQWEVTNVGTFTNGIGVTKFKNLKADGSEAPNAHPAFVSTDFPVFRLSDAYLMYAESVVRGGAGGDVATAVGYVNQIRERAYGDNSGDITAGDLTLDFLLNERARELYWECHRRTDLIRFGKFTGGDYLWTWKGNNQTGSASESYRDLYPIPSNDLLANPNLIQNDGY</sequence>
<organism evidence="8 9">
    <name type="scientific">Ancylomarina longa</name>
    <dbReference type="NCBI Taxonomy" id="2487017"/>
    <lineage>
        <taxon>Bacteria</taxon>
        <taxon>Pseudomonadati</taxon>
        <taxon>Bacteroidota</taxon>
        <taxon>Bacteroidia</taxon>
        <taxon>Marinilabiliales</taxon>
        <taxon>Marinifilaceae</taxon>
        <taxon>Ancylomarina</taxon>
    </lineage>
</organism>
<dbReference type="OrthoDB" id="5694214at2"/>
<dbReference type="RefSeq" id="WP_127342483.1">
    <property type="nucleotide sequence ID" value="NZ_RJJX01000002.1"/>
</dbReference>
<keyword evidence="5" id="KW-0998">Cell outer membrane</keyword>
<dbReference type="Gene3D" id="1.25.40.390">
    <property type="match status" value="1"/>
</dbReference>
<comment type="similarity">
    <text evidence="2">Belongs to the SusD family.</text>
</comment>
<feature type="domain" description="RagB/SusD" evidence="7">
    <location>
        <begin position="290"/>
        <end position="540"/>
    </location>
</feature>
<evidence type="ECO:0000259" key="7">
    <source>
        <dbReference type="Pfam" id="PF07980"/>
    </source>
</evidence>
<dbReference type="SUPFAM" id="SSF48452">
    <property type="entry name" value="TPR-like"/>
    <property type="match status" value="1"/>
</dbReference>